<sequence length="91" mass="10689">MSQNEFLLQQKINKQQQNQYLKNLIVNVSELTLEAIYKNCTEKCILKQLKSPDLSDQEKVCLNKCFIQKQGSLQQVITEQARFREALENQK</sequence>
<dbReference type="InParanoid" id="W7XBT4"/>
<gene>
    <name evidence="1" type="ORF">TTHERM_000284109</name>
</gene>
<dbReference type="GO" id="GO:0005743">
    <property type="term" value="C:mitochondrial inner membrane"/>
    <property type="evidence" value="ECO:0007669"/>
    <property type="project" value="UniProtKB-SubCell"/>
</dbReference>
<dbReference type="RefSeq" id="XP_012653630.1">
    <property type="nucleotide sequence ID" value="XM_012798176.1"/>
</dbReference>
<keyword evidence="2" id="KW-1185">Reference proteome</keyword>
<name>W7XBT4_TETTS</name>
<protein>
    <submittedName>
        <fullName evidence="1">Tim10/DDP family zinc finger protein</fullName>
    </submittedName>
</protein>
<dbReference type="InterPro" id="IPR035427">
    <property type="entry name" value="Tim10-like_dom_sf"/>
</dbReference>
<evidence type="ECO:0000313" key="1">
    <source>
        <dbReference type="EMBL" id="EWS73883.1"/>
    </source>
</evidence>
<dbReference type="SUPFAM" id="SSF144122">
    <property type="entry name" value="Tim10-like"/>
    <property type="match status" value="1"/>
</dbReference>
<proteinExistence type="predicted"/>
<evidence type="ECO:0000313" key="2">
    <source>
        <dbReference type="Proteomes" id="UP000009168"/>
    </source>
</evidence>
<dbReference type="AlphaFoldDB" id="W7XBT4"/>
<organism evidence="1 2">
    <name type="scientific">Tetrahymena thermophila (strain SB210)</name>
    <dbReference type="NCBI Taxonomy" id="312017"/>
    <lineage>
        <taxon>Eukaryota</taxon>
        <taxon>Sar</taxon>
        <taxon>Alveolata</taxon>
        <taxon>Ciliophora</taxon>
        <taxon>Intramacronucleata</taxon>
        <taxon>Oligohymenophorea</taxon>
        <taxon>Hymenostomatida</taxon>
        <taxon>Tetrahymenina</taxon>
        <taxon>Tetrahymenidae</taxon>
        <taxon>Tetrahymena</taxon>
    </lineage>
</organism>
<dbReference type="KEGG" id="tet:TTHERM_000284109"/>
<dbReference type="Gene3D" id="1.10.287.810">
    <property type="entry name" value="Mitochondrial import inner membrane translocase subunit tim13 like domains"/>
    <property type="match status" value="1"/>
</dbReference>
<dbReference type="GeneID" id="24438199"/>
<reference evidence="2" key="1">
    <citation type="journal article" date="2006" name="PLoS Biol.">
        <title>Macronuclear genome sequence of the ciliate Tetrahymena thermophila, a model eukaryote.</title>
        <authorList>
            <person name="Eisen J.A."/>
            <person name="Coyne R.S."/>
            <person name="Wu M."/>
            <person name="Wu D."/>
            <person name="Thiagarajan M."/>
            <person name="Wortman J.R."/>
            <person name="Badger J.H."/>
            <person name="Ren Q."/>
            <person name="Amedeo P."/>
            <person name="Jones K.M."/>
            <person name="Tallon L.J."/>
            <person name="Delcher A.L."/>
            <person name="Salzberg S.L."/>
            <person name="Silva J.C."/>
            <person name="Haas B.J."/>
            <person name="Majoros W.H."/>
            <person name="Farzad M."/>
            <person name="Carlton J.M."/>
            <person name="Smith R.K. Jr."/>
            <person name="Garg J."/>
            <person name="Pearlman R.E."/>
            <person name="Karrer K.M."/>
            <person name="Sun L."/>
            <person name="Manning G."/>
            <person name="Elde N.C."/>
            <person name="Turkewitz A.P."/>
            <person name="Asai D.J."/>
            <person name="Wilkes D.E."/>
            <person name="Wang Y."/>
            <person name="Cai H."/>
            <person name="Collins K."/>
            <person name="Stewart B.A."/>
            <person name="Lee S.R."/>
            <person name="Wilamowska K."/>
            <person name="Weinberg Z."/>
            <person name="Ruzzo W.L."/>
            <person name="Wloga D."/>
            <person name="Gaertig J."/>
            <person name="Frankel J."/>
            <person name="Tsao C.-C."/>
            <person name="Gorovsky M.A."/>
            <person name="Keeling P.J."/>
            <person name="Waller R.F."/>
            <person name="Patron N.J."/>
            <person name="Cherry J.M."/>
            <person name="Stover N.A."/>
            <person name="Krieger C.J."/>
            <person name="del Toro C."/>
            <person name="Ryder H.F."/>
            <person name="Williamson S.C."/>
            <person name="Barbeau R.A."/>
            <person name="Hamilton E.P."/>
            <person name="Orias E."/>
        </authorList>
    </citation>
    <scope>NUCLEOTIDE SEQUENCE [LARGE SCALE GENOMIC DNA]</scope>
    <source>
        <strain evidence="2">SB210</strain>
    </source>
</reference>
<accession>W7XBT4</accession>
<dbReference type="Proteomes" id="UP000009168">
    <property type="component" value="Unassembled WGS sequence"/>
</dbReference>
<dbReference type="EMBL" id="GG662656">
    <property type="protein sequence ID" value="EWS73883.1"/>
    <property type="molecule type" value="Genomic_DNA"/>
</dbReference>
<dbReference type="GO" id="GO:0015031">
    <property type="term" value="P:protein transport"/>
    <property type="evidence" value="ECO:0007669"/>
    <property type="project" value="UniProtKB-KW"/>
</dbReference>